<dbReference type="OrthoDB" id="7060812at2"/>
<dbReference type="AlphaFoldDB" id="A0A3E3J5R0"/>
<sequence>MAICIKENQAKSYFYLCGIKPIREVKLAEGITLMPATSTPNPDDMIDSIMKSNHASEVELGVLIATLRLVTSQIKIEGAIGKELAVKAWNAQQICVQMSAILNCDLAWYFQADRPVEKFSADIDIHIIMENLYKIPDEYIELSDEKCSFLETRIEKACKLAEANEKFYLATNAMWSYRLNFMPAIRISVIWSGIEALFMVDHNIKNTIAIVSSRFIYGNDDKIEDIKNLYKDARCKATHEYRNGTYDLYEKSNELLYKLILKCIDEEHTPDVNCIFANS</sequence>
<reference evidence="1 2" key="1">
    <citation type="submission" date="2018-08" db="EMBL/GenBank/DDBJ databases">
        <title>A genome reference for cultivated species of the human gut microbiota.</title>
        <authorList>
            <person name="Zou Y."/>
            <person name="Xue W."/>
            <person name="Luo G."/>
        </authorList>
    </citation>
    <scope>NUCLEOTIDE SEQUENCE [LARGE SCALE GENOMIC DNA]</scope>
    <source>
        <strain evidence="1 2">AF26-4BH</strain>
    </source>
</reference>
<evidence type="ECO:0000313" key="2">
    <source>
        <dbReference type="Proteomes" id="UP000261166"/>
    </source>
</evidence>
<dbReference type="RefSeq" id="WP_025489071.1">
    <property type="nucleotide sequence ID" value="NZ_JBKVAZ010000015.1"/>
</dbReference>
<protein>
    <recommendedName>
        <fullName evidence="3">Apea-like HEPN domain-containing protein</fullName>
    </recommendedName>
</protein>
<accession>A0A3E3J5R0</accession>
<evidence type="ECO:0000313" key="1">
    <source>
        <dbReference type="EMBL" id="RGE74707.1"/>
    </source>
</evidence>
<comment type="caution">
    <text evidence="1">The sequence shown here is derived from an EMBL/GenBank/DDBJ whole genome shotgun (WGS) entry which is preliminary data.</text>
</comment>
<dbReference type="Proteomes" id="UP000261166">
    <property type="component" value="Unassembled WGS sequence"/>
</dbReference>
<evidence type="ECO:0008006" key="3">
    <source>
        <dbReference type="Google" id="ProtNLM"/>
    </source>
</evidence>
<proteinExistence type="predicted"/>
<organism evidence="1 2">
    <name type="scientific">Eisenbergiella massiliensis</name>
    <dbReference type="NCBI Taxonomy" id="1720294"/>
    <lineage>
        <taxon>Bacteria</taxon>
        <taxon>Bacillati</taxon>
        <taxon>Bacillota</taxon>
        <taxon>Clostridia</taxon>
        <taxon>Lachnospirales</taxon>
        <taxon>Lachnospiraceae</taxon>
        <taxon>Eisenbergiella</taxon>
    </lineage>
</organism>
<gene>
    <name evidence="1" type="ORF">DWY69_01755</name>
</gene>
<name>A0A3E3J5R0_9FIRM</name>
<dbReference type="EMBL" id="QVLU01000001">
    <property type="protein sequence ID" value="RGE74707.1"/>
    <property type="molecule type" value="Genomic_DNA"/>
</dbReference>